<dbReference type="AlphaFoldDB" id="A0A6F8PUT9"/>
<reference evidence="2" key="1">
    <citation type="submission" date="2019-11" db="EMBL/GenBank/DDBJ databases">
        <title>Isolation and characterization of two novel species in the genus Thiomicrorhabdus.</title>
        <authorList>
            <person name="Mochizuki J."/>
            <person name="Kojima H."/>
            <person name="Fukui M."/>
        </authorList>
    </citation>
    <scope>NUCLEOTIDE SEQUENCE [LARGE SCALE GENOMIC DNA]</scope>
    <source>
        <strain evidence="2">aks77</strain>
    </source>
</reference>
<dbReference type="RefSeq" id="WP_173271977.1">
    <property type="nucleotide sequence ID" value="NZ_AP021889.1"/>
</dbReference>
<dbReference type="Proteomes" id="UP000501726">
    <property type="component" value="Chromosome"/>
</dbReference>
<evidence type="ECO:0000313" key="1">
    <source>
        <dbReference type="EMBL" id="BBP45879.1"/>
    </source>
</evidence>
<dbReference type="SUPFAM" id="SSF47598">
    <property type="entry name" value="Ribbon-helix-helix"/>
    <property type="match status" value="1"/>
</dbReference>
<keyword evidence="2" id="KW-1185">Reference proteome</keyword>
<dbReference type="KEGG" id="tse:THMIRHAS_12520"/>
<dbReference type="InterPro" id="IPR035069">
    <property type="entry name" value="TTHA1013/TTHA0281-like"/>
</dbReference>
<organism evidence="1 2">
    <name type="scientific">Thiosulfatimonas sediminis</name>
    <dbReference type="NCBI Taxonomy" id="2675054"/>
    <lineage>
        <taxon>Bacteria</taxon>
        <taxon>Pseudomonadati</taxon>
        <taxon>Pseudomonadota</taxon>
        <taxon>Gammaproteobacteria</taxon>
        <taxon>Thiotrichales</taxon>
        <taxon>Piscirickettsiaceae</taxon>
        <taxon>Thiosulfatimonas</taxon>
    </lineage>
</organism>
<dbReference type="SUPFAM" id="SSF143100">
    <property type="entry name" value="TTHA1013/TTHA0281-like"/>
    <property type="match status" value="1"/>
</dbReference>
<dbReference type="InterPro" id="IPR010985">
    <property type="entry name" value="Ribbon_hlx_hlx"/>
</dbReference>
<proteinExistence type="predicted"/>
<name>A0A6F8PUT9_9GAMM</name>
<sequence length="111" mass="12449">MKNILEIDGYKAHIDYDSDIELFRGEFIGLNGGADFYASDIEGLKTEAKQSLTAFLDMCKEKGIEPKKQYSGRFNVRIASDLHAKIAAIAVAENKSLNQWIEENLSKVVLH</sequence>
<accession>A0A6F8PUT9</accession>
<gene>
    <name evidence="1" type="ORF">THMIRHAS_12520</name>
</gene>
<evidence type="ECO:0000313" key="2">
    <source>
        <dbReference type="Proteomes" id="UP000501726"/>
    </source>
</evidence>
<dbReference type="EMBL" id="AP021889">
    <property type="protein sequence ID" value="BBP45879.1"/>
    <property type="molecule type" value="Genomic_DNA"/>
</dbReference>
<dbReference type="GO" id="GO:0006355">
    <property type="term" value="P:regulation of DNA-templated transcription"/>
    <property type="evidence" value="ECO:0007669"/>
    <property type="project" value="InterPro"/>
</dbReference>
<protein>
    <submittedName>
        <fullName evidence="1">Antitoxin HicB</fullName>
    </submittedName>
</protein>
<dbReference type="InterPro" id="IPR013321">
    <property type="entry name" value="Arc_rbn_hlx_hlx"/>
</dbReference>
<dbReference type="Pfam" id="PF05534">
    <property type="entry name" value="HicB"/>
    <property type="match status" value="1"/>
</dbReference>
<dbReference type="Gene3D" id="1.10.1220.10">
    <property type="entry name" value="Met repressor-like"/>
    <property type="match status" value="1"/>
</dbReference>
<dbReference type="InterPro" id="IPR008651">
    <property type="entry name" value="Uncharacterised_HicB"/>
</dbReference>